<reference evidence="2 3" key="1">
    <citation type="submission" date="2016-11" db="EMBL/GenBank/DDBJ databases">
        <title>Trade-off between light-utilization and light-protection in marine flavobacteria.</title>
        <authorList>
            <person name="Kumagai Y."/>
        </authorList>
    </citation>
    <scope>NUCLEOTIDE SEQUENCE [LARGE SCALE GENOMIC DNA]</scope>
    <source>
        <strain evidence="2 3">JCM 13191</strain>
    </source>
</reference>
<gene>
    <name evidence="2" type="ORF">BST97_01765</name>
</gene>
<feature type="transmembrane region" description="Helical" evidence="1">
    <location>
        <begin position="67"/>
        <end position="90"/>
    </location>
</feature>
<evidence type="ECO:0000313" key="2">
    <source>
        <dbReference type="EMBL" id="ARN76826.1"/>
    </source>
</evidence>
<accession>A0A1W6MH40</accession>
<evidence type="ECO:0008006" key="4">
    <source>
        <dbReference type="Google" id="ProtNLM"/>
    </source>
</evidence>
<feature type="transmembrane region" description="Helical" evidence="1">
    <location>
        <begin position="6"/>
        <end position="26"/>
    </location>
</feature>
<keyword evidence="1" id="KW-0812">Transmembrane</keyword>
<dbReference type="STRING" id="331648.BST97_01765"/>
<sequence length="92" mass="10081">MTDYQIIFLGFLMLWGMAVTADSPLLSTQVAQSALPEIRGAALTLVNCIGFTISIVSIQIINLMMDYIDVTLLFTFLAIGPILGLFALFYKS</sequence>
<evidence type="ECO:0000313" key="3">
    <source>
        <dbReference type="Proteomes" id="UP000193431"/>
    </source>
</evidence>
<evidence type="ECO:0000256" key="1">
    <source>
        <dbReference type="SAM" id="Phobius"/>
    </source>
</evidence>
<feature type="transmembrane region" description="Helical" evidence="1">
    <location>
        <begin position="38"/>
        <end position="61"/>
    </location>
</feature>
<keyword evidence="3" id="KW-1185">Reference proteome</keyword>
<keyword evidence="1" id="KW-0472">Membrane</keyword>
<name>A0A1W6MH40_9FLAO</name>
<protein>
    <recommendedName>
        <fullName evidence="4">Major facilitator superfamily (MFS) profile domain-containing protein</fullName>
    </recommendedName>
</protein>
<dbReference type="EMBL" id="CP019344">
    <property type="protein sequence ID" value="ARN76826.1"/>
    <property type="molecule type" value="Genomic_DNA"/>
</dbReference>
<dbReference type="AlphaFoldDB" id="A0A1W6MH40"/>
<dbReference type="Proteomes" id="UP000193431">
    <property type="component" value="Chromosome"/>
</dbReference>
<dbReference type="RefSeq" id="WP_085765627.1">
    <property type="nucleotide sequence ID" value="NZ_CP019344.1"/>
</dbReference>
<dbReference type="Gene3D" id="1.20.1250.20">
    <property type="entry name" value="MFS general substrate transporter like domains"/>
    <property type="match status" value="1"/>
</dbReference>
<proteinExistence type="predicted"/>
<organism evidence="2 3">
    <name type="scientific">Nonlabens spongiae</name>
    <dbReference type="NCBI Taxonomy" id="331648"/>
    <lineage>
        <taxon>Bacteria</taxon>
        <taxon>Pseudomonadati</taxon>
        <taxon>Bacteroidota</taxon>
        <taxon>Flavobacteriia</taxon>
        <taxon>Flavobacteriales</taxon>
        <taxon>Flavobacteriaceae</taxon>
        <taxon>Nonlabens</taxon>
    </lineage>
</organism>
<keyword evidence="1" id="KW-1133">Transmembrane helix</keyword>
<dbReference type="SUPFAM" id="SSF103473">
    <property type="entry name" value="MFS general substrate transporter"/>
    <property type="match status" value="1"/>
</dbReference>
<dbReference type="OrthoDB" id="9781976at2"/>
<dbReference type="InterPro" id="IPR036259">
    <property type="entry name" value="MFS_trans_sf"/>
</dbReference>